<proteinExistence type="predicted"/>
<gene>
    <name evidence="1" type="ORF">C8R28_101064</name>
</gene>
<protein>
    <submittedName>
        <fullName evidence="1">Uncharacterized protein</fullName>
    </submittedName>
</protein>
<dbReference type="EMBL" id="QAOL01000010">
    <property type="protein sequence ID" value="PTQ86488.1"/>
    <property type="molecule type" value="Genomic_DNA"/>
</dbReference>
<name>A0A2T5IRQ2_9PROT</name>
<evidence type="ECO:0000313" key="1">
    <source>
        <dbReference type="EMBL" id="PTQ86488.1"/>
    </source>
</evidence>
<comment type="caution">
    <text evidence="1">The sequence shown here is derived from an EMBL/GenBank/DDBJ whole genome shotgun (WGS) entry which is preliminary data.</text>
</comment>
<dbReference type="AlphaFoldDB" id="A0A2T5IRQ2"/>
<evidence type="ECO:0000313" key="2">
    <source>
        <dbReference type="Proteomes" id="UP000244110"/>
    </source>
</evidence>
<reference evidence="1 2" key="1">
    <citation type="submission" date="2018-04" db="EMBL/GenBank/DDBJ databases">
        <title>Active sludge and wastewater microbial communities from Klosterneuburg, Austria.</title>
        <authorList>
            <person name="Wagner M."/>
        </authorList>
    </citation>
    <scope>NUCLEOTIDE SEQUENCE [LARGE SCALE GENOMIC DNA]</scope>
    <source>
        <strain evidence="1 2">Nm4</strain>
    </source>
</reference>
<accession>A0A2T5IRQ2</accession>
<dbReference type="Proteomes" id="UP000244110">
    <property type="component" value="Unassembled WGS sequence"/>
</dbReference>
<dbReference type="RefSeq" id="WP_107786585.1">
    <property type="nucleotide sequence ID" value="NZ_QAOL01000010.1"/>
</dbReference>
<sequence length="103" mass="11900">MTATNPIADWLLECTEANSNTWTQIGEKREVRESGYETTYKNADSWLYANFLQWCSRANKTPLAIRRFRELLIQTCVTLKISVLESRRSTGIGLTGIRIKKRD</sequence>
<organism evidence="1 2">
    <name type="scientific">Nitrosomonas ureae</name>
    <dbReference type="NCBI Taxonomy" id="44577"/>
    <lineage>
        <taxon>Bacteria</taxon>
        <taxon>Pseudomonadati</taxon>
        <taxon>Pseudomonadota</taxon>
        <taxon>Betaproteobacteria</taxon>
        <taxon>Nitrosomonadales</taxon>
        <taxon>Nitrosomonadaceae</taxon>
        <taxon>Nitrosomonas</taxon>
    </lineage>
</organism>